<organism evidence="2 3">
    <name type="scientific">Fusarium flagelliforme</name>
    <dbReference type="NCBI Taxonomy" id="2675880"/>
    <lineage>
        <taxon>Eukaryota</taxon>
        <taxon>Fungi</taxon>
        <taxon>Dikarya</taxon>
        <taxon>Ascomycota</taxon>
        <taxon>Pezizomycotina</taxon>
        <taxon>Sordariomycetes</taxon>
        <taxon>Hypocreomycetidae</taxon>
        <taxon>Hypocreales</taxon>
        <taxon>Nectriaceae</taxon>
        <taxon>Fusarium</taxon>
        <taxon>Fusarium incarnatum-equiseti species complex</taxon>
    </lineage>
</organism>
<reference evidence="2 3" key="1">
    <citation type="journal article" date="2018" name="PLoS Pathog.">
        <title>Evolution of structural diversity of trichothecenes, a family of toxins produced by plant pathogenic and entomopathogenic fungi.</title>
        <authorList>
            <person name="Proctor R.H."/>
            <person name="McCormick S.P."/>
            <person name="Kim H.S."/>
            <person name="Cardoza R.E."/>
            <person name="Stanley A.M."/>
            <person name="Lindo L."/>
            <person name="Kelly A."/>
            <person name="Brown D.W."/>
            <person name="Lee T."/>
            <person name="Vaughan M.M."/>
            <person name="Alexander N.J."/>
            <person name="Busman M."/>
            <person name="Gutierrez S."/>
        </authorList>
    </citation>
    <scope>NUCLEOTIDE SEQUENCE [LARGE SCALE GENOMIC DNA]</scope>
    <source>
        <strain evidence="2 3">NRRL 13405</strain>
    </source>
</reference>
<feature type="region of interest" description="Disordered" evidence="1">
    <location>
        <begin position="1"/>
        <end position="44"/>
    </location>
</feature>
<keyword evidence="3" id="KW-1185">Reference proteome</keyword>
<dbReference type="EMBL" id="PXXK01000140">
    <property type="protein sequence ID" value="RFN50393.1"/>
    <property type="molecule type" value="Genomic_DNA"/>
</dbReference>
<dbReference type="AlphaFoldDB" id="A0A395MSJ0"/>
<evidence type="ECO:0000313" key="3">
    <source>
        <dbReference type="Proteomes" id="UP000265631"/>
    </source>
</evidence>
<proteinExistence type="predicted"/>
<dbReference type="Proteomes" id="UP000265631">
    <property type="component" value="Unassembled WGS sequence"/>
</dbReference>
<protein>
    <submittedName>
        <fullName evidence="2">Uncharacterized protein</fullName>
    </submittedName>
</protein>
<name>A0A395MSJ0_9HYPO</name>
<gene>
    <name evidence="2" type="ORF">FIE12Z_5365</name>
</gene>
<accession>A0A395MSJ0</accession>
<dbReference type="InterPro" id="IPR032675">
    <property type="entry name" value="LRR_dom_sf"/>
</dbReference>
<dbReference type="SUPFAM" id="SSF52047">
    <property type="entry name" value="RNI-like"/>
    <property type="match status" value="1"/>
</dbReference>
<sequence length="285" mass="32459">MTPPKGVPHPQFSTYLPCLPSERKPSSAADADAPYPGPDAPKKRLLKPVVKGEEEPRFISSVRDWDGKYHHLIGTLTRKISFGYQFVLTDDHIDDILALPRQVLEKIWYFIFNFGDVGYDAKNGARDVTNQAIVRLAKGLPNLRIVSLPSANKVSDEGFLALISNCPNLKLLEITPSATRSSSLAKVSLKALDEFCAHPEWAPGLKQILLENNESNKEFMKSMRELSKQREKLVVTLLERWEEKKWGDFDIHTRPMHYLKGRKIPYEKVPRRIAQRHGQDHSIQI</sequence>
<dbReference type="Gene3D" id="3.80.10.10">
    <property type="entry name" value="Ribonuclease Inhibitor"/>
    <property type="match status" value="1"/>
</dbReference>
<evidence type="ECO:0000313" key="2">
    <source>
        <dbReference type="EMBL" id="RFN50393.1"/>
    </source>
</evidence>
<evidence type="ECO:0000256" key="1">
    <source>
        <dbReference type="SAM" id="MobiDB-lite"/>
    </source>
</evidence>
<dbReference type="STRING" id="2594813.A0A395MSJ0"/>
<comment type="caution">
    <text evidence="2">The sequence shown here is derived from an EMBL/GenBank/DDBJ whole genome shotgun (WGS) entry which is preliminary data.</text>
</comment>